<evidence type="ECO:0000256" key="1">
    <source>
        <dbReference type="SAM" id="MobiDB-lite"/>
    </source>
</evidence>
<feature type="compositionally biased region" description="Polar residues" evidence="1">
    <location>
        <begin position="98"/>
        <end position="118"/>
    </location>
</feature>
<comment type="caution">
    <text evidence="2">The sequence shown here is derived from an EMBL/GenBank/DDBJ whole genome shotgun (WGS) entry which is preliminary data.</text>
</comment>
<dbReference type="EMBL" id="JASCZI010242009">
    <property type="protein sequence ID" value="MED6209049.1"/>
    <property type="molecule type" value="Genomic_DNA"/>
</dbReference>
<feature type="region of interest" description="Disordered" evidence="1">
    <location>
        <begin position="65"/>
        <end position="124"/>
    </location>
</feature>
<gene>
    <name evidence="2" type="ORF">PIB30_050848</name>
</gene>
<feature type="compositionally biased region" description="Basic and acidic residues" evidence="1">
    <location>
        <begin position="1"/>
        <end position="12"/>
    </location>
</feature>
<feature type="region of interest" description="Disordered" evidence="1">
    <location>
        <begin position="1"/>
        <end position="31"/>
    </location>
</feature>
<reference evidence="2 3" key="1">
    <citation type="journal article" date="2023" name="Plants (Basel)">
        <title>Bridging the Gap: Combining Genomics and Transcriptomics Approaches to Understand Stylosanthes scabra, an Orphan Legume from the Brazilian Caatinga.</title>
        <authorList>
            <person name="Ferreira-Neto J.R.C."/>
            <person name="da Silva M.D."/>
            <person name="Binneck E."/>
            <person name="de Melo N.F."/>
            <person name="da Silva R.H."/>
            <person name="de Melo A.L.T.M."/>
            <person name="Pandolfi V."/>
            <person name="Bustamante F.O."/>
            <person name="Brasileiro-Vidal A.C."/>
            <person name="Benko-Iseppon A.M."/>
        </authorList>
    </citation>
    <scope>NUCLEOTIDE SEQUENCE [LARGE SCALE GENOMIC DNA]</scope>
    <source>
        <tissue evidence="2">Leaves</tissue>
    </source>
</reference>
<evidence type="ECO:0000313" key="3">
    <source>
        <dbReference type="Proteomes" id="UP001341840"/>
    </source>
</evidence>
<dbReference type="Proteomes" id="UP001341840">
    <property type="component" value="Unassembled WGS sequence"/>
</dbReference>
<feature type="compositionally biased region" description="Basic and acidic residues" evidence="1">
    <location>
        <begin position="84"/>
        <end position="97"/>
    </location>
</feature>
<proteinExistence type="predicted"/>
<name>A0ABU6YGC5_9FABA</name>
<accession>A0ABU6YGC5</accession>
<keyword evidence="3" id="KW-1185">Reference proteome</keyword>
<sequence>MKKSIALHESKHLRYGGETSKQPEKKQYHNKSRFSVLENEETLIEEELNNNAVQVMEKEIEIRRSKVANGKAEKTTTTGATKGESSKARETNNKINKDNSQPQKSQLTKDNIEKQPQITKEKSIETTIKNLKELGKEKTITNHQEN</sequence>
<organism evidence="2 3">
    <name type="scientific">Stylosanthes scabra</name>
    <dbReference type="NCBI Taxonomy" id="79078"/>
    <lineage>
        <taxon>Eukaryota</taxon>
        <taxon>Viridiplantae</taxon>
        <taxon>Streptophyta</taxon>
        <taxon>Embryophyta</taxon>
        <taxon>Tracheophyta</taxon>
        <taxon>Spermatophyta</taxon>
        <taxon>Magnoliopsida</taxon>
        <taxon>eudicotyledons</taxon>
        <taxon>Gunneridae</taxon>
        <taxon>Pentapetalae</taxon>
        <taxon>rosids</taxon>
        <taxon>fabids</taxon>
        <taxon>Fabales</taxon>
        <taxon>Fabaceae</taxon>
        <taxon>Papilionoideae</taxon>
        <taxon>50 kb inversion clade</taxon>
        <taxon>dalbergioids sensu lato</taxon>
        <taxon>Dalbergieae</taxon>
        <taxon>Pterocarpus clade</taxon>
        <taxon>Stylosanthes</taxon>
    </lineage>
</organism>
<protein>
    <submittedName>
        <fullName evidence="2">Uncharacterized protein</fullName>
    </submittedName>
</protein>
<evidence type="ECO:0000313" key="2">
    <source>
        <dbReference type="EMBL" id="MED6209049.1"/>
    </source>
</evidence>